<evidence type="ECO:0000256" key="1">
    <source>
        <dbReference type="SAM" id="MobiDB-lite"/>
    </source>
</evidence>
<feature type="compositionally biased region" description="Low complexity" evidence="1">
    <location>
        <begin position="216"/>
        <end position="228"/>
    </location>
</feature>
<accession>A0AAQ3PUH3</accession>
<evidence type="ECO:0000313" key="3">
    <source>
        <dbReference type="Proteomes" id="UP001341281"/>
    </source>
</evidence>
<feature type="region of interest" description="Disordered" evidence="1">
    <location>
        <begin position="65"/>
        <end position="99"/>
    </location>
</feature>
<protein>
    <submittedName>
        <fullName evidence="2">Uncharacterized protein</fullName>
    </submittedName>
</protein>
<feature type="region of interest" description="Disordered" evidence="1">
    <location>
        <begin position="181"/>
        <end position="228"/>
    </location>
</feature>
<proteinExistence type="predicted"/>
<feature type="non-terminal residue" evidence="2">
    <location>
        <position position="228"/>
    </location>
</feature>
<dbReference type="AlphaFoldDB" id="A0AAQ3PUH3"/>
<feature type="region of interest" description="Disordered" evidence="1">
    <location>
        <begin position="1"/>
        <end position="20"/>
    </location>
</feature>
<sequence length="228" mass="24355">TLTHRLSPSLENPRGSRHRRPRWNVAALCPAAPEFSSRPCTVDTVFGGRLRAAAPRRLPVVYPRHASTDPVSDTPTHEFPLIPSSARRGKNWRGAPAEARGGALRVGALSRGKERKPREACGCACRRKKHNKNLKTAKHQTAGPNPPLLCFPSHPPPSLLLCVSLPESLACLRPCPRLVSPWTASSAPPPQHPRERGQLSRRRSESGSGSGGEAGGSAAAASAATPEI</sequence>
<dbReference type="Proteomes" id="UP001341281">
    <property type="component" value="Chromosome 02"/>
</dbReference>
<name>A0AAQ3PUH3_PASNO</name>
<gene>
    <name evidence="2" type="ORF">U9M48_006983</name>
</gene>
<organism evidence="2 3">
    <name type="scientific">Paspalum notatum var. saurae</name>
    <dbReference type="NCBI Taxonomy" id="547442"/>
    <lineage>
        <taxon>Eukaryota</taxon>
        <taxon>Viridiplantae</taxon>
        <taxon>Streptophyta</taxon>
        <taxon>Embryophyta</taxon>
        <taxon>Tracheophyta</taxon>
        <taxon>Spermatophyta</taxon>
        <taxon>Magnoliopsida</taxon>
        <taxon>Liliopsida</taxon>
        <taxon>Poales</taxon>
        <taxon>Poaceae</taxon>
        <taxon>PACMAD clade</taxon>
        <taxon>Panicoideae</taxon>
        <taxon>Andropogonodae</taxon>
        <taxon>Paspaleae</taxon>
        <taxon>Paspalinae</taxon>
        <taxon>Paspalum</taxon>
    </lineage>
</organism>
<keyword evidence="3" id="KW-1185">Reference proteome</keyword>
<feature type="compositionally biased region" description="Polar residues" evidence="1">
    <location>
        <begin position="1"/>
        <end position="10"/>
    </location>
</feature>
<dbReference type="EMBL" id="CP144746">
    <property type="protein sequence ID" value="WVZ56456.1"/>
    <property type="molecule type" value="Genomic_DNA"/>
</dbReference>
<reference evidence="2 3" key="1">
    <citation type="submission" date="2024-02" db="EMBL/GenBank/DDBJ databases">
        <title>High-quality chromosome-scale genome assembly of Pensacola bahiagrass (Paspalum notatum Flugge var. saurae).</title>
        <authorList>
            <person name="Vega J.M."/>
            <person name="Podio M."/>
            <person name="Orjuela J."/>
            <person name="Siena L.A."/>
            <person name="Pessino S.C."/>
            <person name="Combes M.C."/>
            <person name="Mariac C."/>
            <person name="Albertini E."/>
            <person name="Pupilli F."/>
            <person name="Ortiz J.P.A."/>
            <person name="Leblanc O."/>
        </authorList>
    </citation>
    <scope>NUCLEOTIDE SEQUENCE [LARGE SCALE GENOMIC DNA]</scope>
    <source>
        <strain evidence="2">R1</strain>
        <tissue evidence="2">Leaf</tissue>
    </source>
</reference>
<evidence type="ECO:0000313" key="2">
    <source>
        <dbReference type="EMBL" id="WVZ56456.1"/>
    </source>
</evidence>
<feature type="compositionally biased region" description="Basic and acidic residues" evidence="1">
    <location>
        <begin position="192"/>
        <end position="205"/>
    </location>
</feature>